<evidence type="ECO:0000256" key="2">
    <source>
        <dbReference type="ARBA" id="ARBA00004123"/>
    </source>
</evidence>
<dbReference type="GO" id="GO:0016787">
    <property type="term" value="F:hydrolase activity"/>
    <property type="evidence" value="ECO:0007669"/>
    <property type="project" value="UniProtKB-KW"/>
</dbReference>
<evidence type="ECO:0000313" key="9">
    <source>
        <dbReference type="EMBL" id="KAJ6647653.1"/>
    </source>
</evidence>
<evidence type="ECO:0000259" key="8">
    <source>
        <dbReference type="Pfam" id="PF13359"/>
    </source>
</evidence>
<name>A0A9Q0NCM2_9DIPT</name>
<dbReference type="AlphaFoldDB" id="A0A9Q0NCM2"/>
<evidence type="ECO:0000313" key="10">
    <source>
        <dbReference type="Proteomes" id="UP001151699"/>
    </source>
</evidence>
<evidence type="ECO:0000256" key="7">
    <source>
        <dbReference type="ARBA" id="ARBA00023242"/>
    </source>
</evidence>
<dbReference type="Proteomes" id="UP001151699">
    <property type="component" value="Chromosome A"/>
</dbReference>
<comment type="caution">
    <text evidence="9">The sequence shown here is derived from an EMBL/GenBank/DDBJ whole genome shotgun (WGS) entry which is preliminary data.</text>
</comment>
<dbReference type="OrthoDB" id="1681765at2759"/>
<comment type="similarity">
    <text evidence="3">Belongs to the HARBI1 family.</text>
</comment>
<dbReference type="GO" id="GO:0005634">
    <property type="term" value="C:nucleus"/>
    <property type="evidence" value="ECO:0007669"/>
    <property type="project" value="UniProtKB-SubCell"/>
</dbReference>
<comment type="subcellular location">
    <subcellularLocation>
        <location evidence="2">Nucleus</location>
    </subcellularLocation>
</comment>
<protein>
    <recommendedName>
        <fullName evidence="8">DDE Tnp4 domain-containing protein</fullName>
    </recommendedName>
</protein>
<evidence type="ECO:0000256" key="1">
    <source>
        <dbReference type="ARBA" id="ARBA00001968"/>
    </source>
</evidence>
<evidence type="ECO:0000256" key="6">
    <source>
        <dbReference type="ARBA" id="ARBA00022801"/>
    </source>
</evidence>
<feature type="domain" description="DDE Tnp4" evidence="8">
    <location>
        <begin position="118"/>
        <end position="199"/>
    </location>
</feature>
<dbReference type="PANTHER" id="PTHR22930:SF85">
    <property type="entry name" value="GH03217P-RELATED"/>
    <property type="match status" value="1"/>
</dbReference>
<accession>A0A9Q0NCM2</accession>
<keyword evidence="7" id="KW-0539">Nucleus</keyword>
<evidence type="ECO:0000256" key="5">
    <source>
        <dbReference type="ARBA" id="ARBA00022723"/>
    </source>
</evidence>
<dbReference type="GO" id="GO:0004518">
    <property type="term" value="F:nuclease activity"/>
    <property type="evidence" value="ECO:0007669"/>
    <property type="project" value="UniProtKB-KW"/>
</dbReference>
<dbReference type="PANTHER" id="PTHR22930">
    <property type="match status" value="1"/>
</dbReference>
<dbReference type="InterPro" id="IPR045249">
    <property type="entry name" value="HARBI1-like"/>
</dbReference>
<dbReference type="EMBL" id="WJQU01000001">
    <property type="protein sequence ID" value="KAJ6647653.1"/>
    <property type="molecule type" value="Genomic_DNA"/>
</dbReference>
<organism evidence="9 10">
    <name type="scientific">Pseudolycoriella hygida</name>
    <dbReference type="NCBI Taxonomy" id="35572"/>
    <lineage>
        <taxon>Eukaryota</taxon>
        <taxon>Metazoa</taxon>
        <taxon>Ecdysozoa</taxon>
        <taxon>Arthropoda</taxon>
        <taxon>Hexapoda</taxon>
        <taxon>Insecta</taxon>
        <taxon>Pterygota</taxon>
        <taxon>Neoptera</taxon>
        <taxon>Endopterygota</taxon>
        <taxon>Diptera</taxon>
        <taxon>Nematocera</taxon>
        <taxon>Sciaroidea</taxon>
        <taxon>Sciaridae</taxon>
        <taxon>Pseudolycoriella</taxon>
    </lineage>
</organism>
<dbReference type="GO" id="GO:0046872">
    <property type="term" value="F:metal ion binding"/>
    <property type="evidence" value="ECO:0007669"/>
    <property type="project" value="UniProtKB-KW"/>
</dbReference>
<keyword evidence="6" id="KW-0378">Hydrolase</keyword>
<dbReference type="InterPro" id="IPR027806">
    <property type="entry name" value="HARBI1_dom"/>
</dbReference>
<proteinExistence type="inferred from homology"/>
<reference evidence="9" key="1">
    <citation type="submission" date="2022-07" db="EMBL/GenBank/DDBJ databases">
        <authorList>
            <person name="Trinca V."/>
            <person name="Uliana J.V.C."/>
            <person name="Torres T.T."/>
            <person name="Ward R.J."/>
            <person name="Monesi N."/>
        </authorList>
    </citation>
    <scope>NUCLEOTIDE SEQUENCE</scope>
    <source>
        <strain evidence="9">HSMRA1968</strain>
        <tissue evidence="9">Whole embryos</tissue>
    </source>
</reference>
<gene>
    <name evidence="9" type="ORF">Bhyg_02876</name>
</gene>
<evidence type="ECO:0000256" key="4">
    <source>
        <dbReference type="ARBA" id="ARBA00022722"/>
    </source>
</evidence>
<keyword evidence="4" id="KW-0540">Nuclease</keyword>
<dbReference type="Pfam" id="PF13359">
    <property type="entry name" value="DDE_Tnp_4"/>
    <property type="match status" value="1"/>
</dbReference>
<sequence>MTYYLQYFPTGGTLKSLHYNFRLGASTAFNIVNETCLALWSVLSPIYLRYPKEQDWLRIAAEFEEKSKFPNCCGVVLGKLIDVTAPKKSGSKYSNYKRYFSTNLLAPLPNNNTICPFFIIGDTAYPLHEHIFTPYPGKYHDFSSIQKNYNKELRSVRQNIEKTFGILVKRWRVLSGSIEANPDCLPYWGIILATVVLHNFVKSFDDPAS</sequence>
<evidence type="ECO:0000256" key="3">
    <source>
        <dbReference type="ARBA" id="ARBA00006958"/>
    </source>
</evidence>
<comment type="cofactor">
    <cofactor evidence="1">
        <name>a divalent metal cation</name>
        <dbReference type="ChEBI" id="CHEBI:60240"/>
    </cofactor>
</comment>
<keyword evidence="10" id="KW-1185">Reference proteome</keyword>
<keyword evidence="5" id="KW-0479">Metal-binding</keyword>